<evidence type="ECO:0000256" key="7">
    <source>
        <dbReference type="ARBA" id="ARBA00023136"/>
    </source>
</evidence>
<evidence type="ECO:0000256" key="3">
    <source>
        <dbReference type="ARBA" id="ARBA00022475"/>
    </source>
</evidence>
<dbReference type="RefSeq" id="WP_249697741.1">
    <property type="nucleotide sequence ID" value="NZ_JAMFLX010000003.1"/>
</dbReference>
<comment type="caution">
    <text evidence="10">The sequence shown here is derived from an EMBL/GenBank/DDBJ whole genome shotgun (WGS) entry which is preliminary data.</text>
</comment>
<comment type="similarity">
    <text evidence="2 8">Belongs to the MreD family.</text>
</comment>
<evidence type="ECO:0000256" key="8">
    <source>
        <dbReference type="PIRNR" id="PIRNR018472"/>
    </source>
</evidence>
<comment type="subcellular location">
    <subcellularLocation>
        <location evidence="8">Cell inner membrane</location>
    </subcellularLocation>
    <subcellularLocation>
        <location evidence="1">Cell membrane</location>
        <topology evidence="1">Multi-pass membrane protein</topology>
    </subcellularLocation>
</comment>
<reference evidence="10 11" key="1">
    <citation type="submission" date="2022-05" db="EMBL/GenBank/DDBJ databases">
        <authorList>
            <person name="Park J.-S."/>
        </authorList>
    </citation>
    <scope>NUCLEOTIDE SEQUENCE [LARGE SCALE GENOMIC DNA]</scope>
    <source>
        <strain evidence="10 11">2012CJ34-2</strain>
    </source>
</reference>
<dbReference type="Proteomes" id="UP001203338">
    <property type="component" value="Unassembled WGS sequence"/>
</dbReference>
<feature type="transmembrane region" description="Helical" evidence="9">
    <location>
        <begin position="67"/>
        <end position="87"/>
    </location>
</feature>
<evidence type="ECO:0000256" key="1">
    <source>
        <dbReference type="ARBA" id="ARBA00004651"/>
    </source>
</evidence>
<keyword evidence="4 9" id="KW-0812">Transmembrane</keyword>
<sequence>MRHSSHAHWLVWLTLLMAAVLSLLPLPAWLSYARPSWIPLVTIFWILVLPQYYGLFFAWVLGIVMDILYGTVFGQHAMAMLFMALAVNQLHRRLRMYPWWQQSFMVLFITGLYELTVIWVGSATGRLSPSLLYLLPAVTSALLWPWLAAVMHSFRRRFIVI</sequence>
<feature type="transmembrane region" description="Helical" evidence="9">
    <location>
        <begin position="37"/>
        <end position="61"/>
    </location>
</feature>
<dbReference type="InterPro" id="IPR007227">
    <property type="entry name" value="Cell_shape_determining_MreD"/>
</dbReference>
<evidence type="ECO:0000256" key="5">
    <source>
        <dbReference type="ARBA" id="ARBA00022960"/>
    </source>
</evidence>
<dbReference type="PIRSF" id="PIRSF018472">
    <property type="entry name" value="MreD_proteobac"/>
    <property type="match status" value="1"/>
</dbReference>
<organism evidence="10 11">
    <name type="scientific">Parendozoicomonas callyspongiae</name>
    <dbReference type="NCBI Taxonomy" id="2942213"/>
    <lineage>
        <taxon>Bacteria</taxon>
        <taxon>Pseudomonadati</taxon>
        <taxon>Pseudomonadota</taxon>
        <taxon>Gammaproteobacteria</taxon>
        <taxon>Oceanospirillales</taxon>
        <taxon>Endozoicomonadaceae</taxon>
        <taxon>Parendozoicomonas</taxon>
    </lineage>
</organism>
<evidence type="ECO:0000256" key="4">
    <source>
        <dbReference type="ARBA" id="ARBA00022692"/>
    </source>
</evidence>
<dbReference type="NCBIfam" id="TIGR03426">
    <property type="entry name" value="shape_MreD"/>
    <property type="match status" value="1"/>
</dbReference>
<evidence type="ECO:0000256" key="6">
    <source>
        <dbReference type="ARBA" id="ARBA00022989"/>
    </source>
</evidence>
<feature type="transmembrane region" description="Helical" evidence="9">
    <location>
        <begin position="131"/>
        <end position="151"/>
    </location>
</feature>
<dbReference type="PANTHER" id="PTHR37484">
    <property type="entry name" value="ROD SHAPE-DETERMINING PROTEIN MRED"/>
    <property type="match status" value="1"/>
</dbReference>
<keyword evidence="8" id="KW-0997">Cell inner membrane</keyword>
<feature type="transmembrane region" description="Helical" evidence="9">
    <location>
        <begin position="6"/>
        <end position="30"/>
    </location>
</feature>
<accession>A0ABT0PBZ6</accession>
<proteinExistence type="inferred from homology"/>
<dbReference type="Pfam" id="PF04093">
    <property type="entry name" value="MreD"/>
    <property type="match status" value="1"/>
</dbReference>
<evidence type="ECO:0000256" key="9">
    <source>
        <dbReference type="SAM" id="Phobius"/>
    </source>
</evidence>
<evidence type="ECO:0000313" key="10">
    <source>
        <dbReference type="EMBL" id="MCL6268907.1"/>
    </source>
</evidence>
<evidence type="ECO:0000313" key="11">
    <source>
        <dbReference type="Proteomes" id="UP001203338"/>
    </source>
</evidence>
<comment type="function">
    <text evidence="8">Involved in formation of the rod shape of the cell. May also contribute to regulation of formation of penicillin-binding proteins.</text>
</comment>
<keyword evidence="3 8" id="KW-1003">Cell membrane</keyword>
<dbReference type="EMBL" id="JAMFLX010000003">
    <property type="protein sequence ID" value="MCL6268907.1"/>
    <property type="molecule type" value="Genomic_DNA"/>
</dbReference>
<dbReference type="PANTHER" id="PTHR37484:SF1">
    <property type="entry name" value="ROD SHAPE-DETERMINING PROTEIN MRED"/>
    <property type="match status" value="1"/>
</dbReference>
<keyword evidence="7 8" id="KW-0472">Membrane</keyword>
<name>A0ABT0PBZ6_9GAMM</name>
<evidence type="ECO:0000256" key="2">
    <source>
        <dbReference type="ARBA" id="ARBA00007776"/>
    </source>
</evidence>
<dbReference type="InterPro" id="IPR026034">
    <property type="entry name" value="MreD_proteobac"/>
</dbReference>
<protein>
    <recommendedName>
        <fullName evidence="8">Rod shape-determining protein MreD</fullName>
    </recommendedName>
</protein>
<keyword evidence="11" id="KW-1185">Reference proteome</keyword>
<feature type="transmembrane region" description="Helical" evidence="9">
    <location>
        <begin position="99"/>
        <end position="119"/>
    </location>
</feature>
<keyword evidence="5 8" id="KW-0133">Cell shape</keyword>
<keyword evidence="6 9" id="KW-1133">Transmembrane helix</keyword>
<gene>
    <name evidence="10" type="primary">mreD</name>
    <name evidence="10" type="ORF">M3P05_02940</name>
</gene>